<dbReference type="PANTHER" id="PTHR43355:SF2">
    <property type="entry name" value="FLAVIN REDUCTASE (NADPH)"/>
    <property type="match status" value="1"/>
</dbReference>
<evidence type="ECO:0000313" key="3">
    <source>
        <dbReference type="Proteomes" id="UP000242754"/>
    </source>
</evidence>
<organism evidence="2 3">
    <name type="scientific">Trichococcus palustris</name>
    <dbReference type="NCBI Taxonomy" id="140314"/>
    <lineage>
        <taxon>Bacteria</taxon>
        <taxon>Bacillati</taxon>
        <taxon>Bacillota</taxon>
        <taxon>Bacilli</taxon>
        <taxon>Lactobacillales</taxon>
        <taxon>Carnobacteriaceae</taxon>
        <taxon>Trichococcus</taxon>
    </lineage>
</organism>
<evidence type="ECO:0000313" key="2">
    <source>
        <dbReference type="EMBL" id="CZQ98015.1"/>
    </source>
</evidence>
<dbReference type="InterPro" id="IPR051606">
    <property type="entry name" value="Polyketide_Oxido-like"/>
</dbReference>
<dbReference type="Proteomes" id="UP000242754">
    <property type="component" value="Unassembled WGS sequence"/>
</dbReference>
<dbReference type="SUPFAM" id="SSF51735">
    <property type="entry name" value="NAD(P)-binding Rossmann-fold domains"/>
    <property type="match status" value="1"/>
</dbReference>
<name>A0A143YTV0_9LACT</name>
<dbReference type="OrthoDB" id="9785372at2"/>
<dbReference type="RefSeq" id="WP_087033769.1">
    <property type="nucleotide sequence ID" value="NZ_FJNE01000007.1"/>
</dbReference>
<reference evidence="2 3" key="1">
    <citation type="submission" date="2016-02" db="EMBL/GenBank/DDBJ databases">
        <authorList>
            <person name="Wen L."/>
            <person name="He K."/>
            <person name="Yang H."/>
        </authorList>
    </citation>
    <scope>NUCLEOTIDE SEQUENCE [LARGE SCALE GENOMIC DNA]</scope>
    <source>
        <strain evidence="2">Trichococcus palustris</strain>
    </source>
</reference>
<gene>
    <name evidence="2" type="ORF">Tpal_2209</name>
</gene>
<dbReference type="STRING" id="140314.SAMN04488076_12520"/>
<dbReference type="EMBL" id="FJNE01000007">
    <property type="protein sequence ID" value="CZQ98015.1"/>
    <property type="molecule type" value="Genomic_DNA"/>
</dbReference>
<dbReference type="AlphaFoldDB" id="A0A143YTV0"/>
<dbReference type="PANTHER" id="PTHR43355">
    <property type="entry name" value="FLAVIN REDUCTASE (NADPH)"/>
    <property type="match status" value="1"/>
</dbReference>
<dbReference type="InterPro" id="IPR016040">
    <property type="entry name" value="NAD(P)-bd_dom"/>
</dbReference>
<dbReference type="Gene3D" id="3.40.50.720">
    <property type="entry name" value="NAD(P)-binding Rossmann-like Domain"/>
    <property type="match status" value="1"/>
</dbReference>
<dbReference type="GO" id="GO:0016646">
    <property type="term" value="F:oxidoreductase activity, acting on the CH-NH group of donors, NAD or NADP as acceptor"/>
    <property type="evidence" value="ECO:0007669"/>
    <property type="project" value="TreeGrafter"/>
</dbReference>
<sequence length="214" mass="23460">MKIGIIGANGNAGRAIYWEATKRGHEVTAIVRNHKKAEDLFGSEAAILAKDAFDLAKEDLVAFDAIVNAFATEPAKAYRHVDLAAKLIALLRESDSPRLVFILGAGSLLTGEDKHLFVDDIREIPGHEEWIGIPEYQWKELQFLREVNNVNWVGVSPSATFEPGENKGIILGKDELLLASDGASHTTTGTMAAAILDELEHPIHHQERFTVGDK</sequence>
<dbReference type="InterPro" id="IPR036291">
    <property type="entry name" value="NAD(P)-bd_dom_sf"/>
</dbReference>
<proteinExistence type="predicted"/>
<protein>
    <recommendedName>
        <fullName evidence="1">NAD(P)-binding domain-containing protein</fullName>
    </recommendedName>
</protein>
<evidence type="ECO:0000259" key="1">
    <source>
        <dbReference type="Pfam" id="PF13460"/>
    </source>
</evidence>
<keyword evidence="3" id="KW-1185">Reference proteome</keyword>
<dbReference type="Pfam" id="PF13460">
    <property type="entry name" value="NAD_binding_10"/>
    <property type="match status" value="1"/>
</dbReference>
<accession>A0A143YTV0</accession>
<feature type="domain" description="NAD(P)-binding" evidence="1">
    <location>
        <begin position="7"/>
        <end position="202"/>
    </location>
</feature>